<evidence type="ECO:0000313" key="3">
    <source>
        <dbReference type="EMBL" id="KAG0692719.1"/>
    </source>
</evidence>
<dbReference type="EMBL" id="JACEEZ010026450">
    <property type="protein sequence ID" value="KAG0692719.1"/>
    <property type="molecule type" value="Genomic_DNA"/>
</dbReference>
<name>A0A8J8WML1_CHIOP</name>
<keyword evidence="2" id="KW-0472">Membrane</keyword>
<evidence type="ECO:0000256" key="2">
    <source>
        <dbReference type="SAM" id="Phobius"/>
    </source>
</evidence>
<protein>
    <submittedName>
        <fullName evidence="3">Uncharacterized protein</fullName>
    </submittedName>
</protein>
<keyword evidence="2" id="KW-1133">Transmembrane helix</keyword>
<sequence>MFILQNCYSIGCPVENCWKLLDYSPAEQVNRNLTIMGIIIGIMVVMVIASTVTFARAHYAKYAIPQPEPQVNLNCRELEAANLDTPTHEKEDTPPLPQRPQHTLKNVEDDGYVRGNDIQTWVFQKMRNANAFVGDARMSMCEKDC</sequence>
<reference evidence="3" key="1">
    <citation type="submission" date="2020-07" db="EMBL/GenBank/DDBJ databases">
        <title>The High-quality genome of the commercially important snow crab, Chionoecetes opilio.</title>
        <authorList>
            <person name="Jeong J.-H."/>
            <person name="Ryu S."/>
        </authorList>
    </citation>
    <scope>NUCLEOTIDE SEQUENCE</scope>
    <source>
        <strain evidence="3">MADBK_172401_WGS</strain>
        <tissue evidence="3">Digestive gland</tissue>
    </source>
</reference>
<comment type="caution">
    <text evidence="3">The sequence shown here is derived from an EMBL/GenBank/DDBJ whole genome shotgun (WGS) entry which is preliminary data.</text>
</comment>
<feature type="transmembrane region" description="Helical" evidence="2">
    <location>
        <begin position="33"/>
        <end position="55"/>
    </location>
</feature>
<keyword evidence="2" id="KW-0812">Transmembrane</keyword>
<accession>A0A8J8WML1</accession>
<keyword evidence="4" id="KW-1185">Reference proteome</keyword>
<dbReference type="Proteomes" id="UP000770661">
    <property type="component" value="Unassembled WGS sequence"/>
</dbReference>
<gene>
    <name evidence="3" type="ORF">GWK47_027779</name>
</gene>
<dbReference type="AlphaFoldDB" id="A0A8J8WML1"/>
<proteinExistence type="predicted"/>
<evidence type="ECO:0000256" key="1">
    <source>
        <dbReference type="SAM" id="MobiDB-lite"/>
    </source>
</evidence>
<organism evidence="3 4">
    <name type="scientific">Chionoecetes opilio</name>
    <name type="common">Atlantic snow crab</name>
    <name type="synonym">Cancer opilio</name>
    <dbReference type="NCBI Taxonomy" id="41210"/>
    <lineage>
        <taxon>Eukaryota</taxon>
        <taxon>Metazoa</taxon>
        <taxon>Ecdysozoa</taxon>
        <taxon>Arthropoda</taxon>
        <taxon>Crustacea</taxon>
        <taxon>Multicrustacea</taxon>
        <taxon>Malacostraca</taxon>
        <taxon>Eumalacostraca</taxon>
        <taxon>Eucarida</taxon>
        <taxon>Decapoda</taxon>
        <taxon>Pleocyemata</taxon>
        <taxon>Brachyura</taxon>
        <taxon>Eubrachyura</taxon>
        <taxon>Majoidea</taxon>
        <taxon>Majidae</taxon>
        <taxon>Chionoecetes</taxon>
    </lineage>
</organism>
<evidence type="ECO:0000313" key="4">
    <source>
        <dbReference type="Proteomes" id="UP000770661"/>
    </source>
</evidence>
<feature type="region of interest" description="Disordered" evidence="1">
    <location>
        <begin position="85"/>
        <end position="106"/>
    </location>
</feature>